<evidence type="ECO:0000256" key="1">
    <source>
        <dbReference type="PROSITE-ProRule" id="PRU00339"/>
    </source>
</evidence>
<dbReference type="PROSITE" id="PS50005">
    <property type="entry name" value="TPR"/>
    <property type="match status" value="1"/>
</dbReference>
<feature type="chain" id="PRO_5045255582" description="Tetratricopeptide repeat-containing protein" evidence="2">
    <location>
        <begin position="20"/>
        <end position="283"/>
    </location>
</feature>
<dbReference type="InterPro" id="IPR011990">
    <property type="entry name" value="TPR-like_helical_dom_sf"/>
</dbReference>
<dbReference type="RefSeq" id="WP_341694981.1">
    <property type="nucleotide sequence ID" value="NZ_JBBYHR010000001.1"/>
</dbReference>
<dbReference type="SMART" id="SM00028">
    <property type="entry name" value="TPR"/>
    <property type="match status" value="2"/>
</dbReference>
<protein>
    <recommendedName>
        <fullName evidence="5">Tetratricopeptide repeat-containing protein</fullName>
    </recommendedName>
</protein>
<dbReference type="EMBL" id="JBBYHR010000001">
    <property type="protein sequence ID" value="MEL1242655.1"/>
    <property type="molecule type" value="Genomic_DNA"/>
</dbReference>
<dbReference type="SUPFAM" id="SSF48452">
    <property type="entry name" value="TPR-like"/>
    <property type="match status" value="1"/>
</dbReference>
<feature type="signal peptide" evidence="2">
    <location>
        <begin position="1"/>
        <end position="19"/>
    </location>
</feature>
<evidence type="ECO:0000313" key="3">
    <source>
        <dbReference type="EMBL" id="MEL1242655.1"/>
    </source>
</evidence>
<evidence type="ECO:0000256" key="2">
    <source>
        <dbReference type="SAM" id="SignalP"/>
    </source>
</evidence>
<accession>A0ABU9HR77</accession>
<sequence length="283" mass="32949">MKKIVLLLCCITALHSINAQESLLQFDKKYYECENKWVALPLTEKDTAYMIGVVYLDEQAGFTFGYEGKMTITDKYRSHIESPRTNRMIYRIPEEYTQMAIIPDAKVQEMNLPTEPDWLPIYRKGEDEVQSQVKRGFHFNHIGGSLQAIPILLKAYAKEPHAEGLEFELAYAYNAIEQPAKAIEVLEKAIKNDPKNYMFYRELGYSYILADKFGDAEKTYKKGIAMSDNAYQQAEMAFNMAGAYYRLKDKKKFDEWVAITRKYAKEDTIYFKNLLLLESKFDK</sequence>
<comment type="caution">
    <text evidence="3">The sequence shown here is derived from an EMBL/GenBank/DDBJ whole genome shotgun (WGS) entry which is preliminary data.</text>
</comment>
<evidence type="ECO:0008006" key="5">
    <source>
        <dbReference type="Google" id="ProtNLM"/>
    </source>
</evidence>
<dbReference type="InterPro" id="IPR019734">
    <property type="entry name" value="TPR_rpt"/>
</dbReference>
<keyword evidence="2" id="KW-0732">Signal</keyword>
<dbReference type="Pfam" id="PF13428">
    <property type="entry name" value="TPR_14"/>
    <property type="match status" value="1"/>
</dbReference>
<keyword evidence="1" id="KW-0802">TPR repeat</keyword>
<feature type="repeat" description="TPR" evidence="1">
    <location>
        <begin position="163"/>
        <end position="196"/>
    </location>
</feature>
<gene>
    <name evidence="3" type="ORF">AAEO56_00160</name>
</gene>
<keyword evidence="4" id="KW-1185">Reference proteome</keyword>
<proteinExistence type="predicted"/>
<dbReference type="Proteomes" id="UP001464555">
    <property type="component" value="Unassembled WGS sequence"/>
</dbReference>
<reference evidence="3 4" key="1">
    <citation type="submission" date="2024-04" db="EMBL/GenBank/DDBJ databases">
        <title>Flavobacterium sp. DGU11 16S ribosomal RNA gene Genome sequencing and assembly.</title>
        <authorList>
            <person name="Park S."/>
        </authorList>
    </citation>
    <scope>NUCLEOTIDE SEQUENCE [LARGE SCALE GENOMIC DNA]</scope>
    <source>
        <strain evidence="3 4">DGU11</strain>
    </source>
</reference>
<name>A0ABU9HR77_9FLAO</name>
<dbReference type="Gene3D" id="1.25.40.10">
    <property type="entry name" value="Tetratricopeptide repeat domain"/>
    <property type="match status" value="1"/>
</dbReference>
<organism evidence="3 4">
    <name type="scientific">Flavobacterium arundinis</name>
    <dbReference type="NCBI Taxonomy" id="3139143"/>
    <lineage>
        <taxon>Bacteria</taxon>
        <taxon>Pseudomonadati</taxon>
        <taxon>Bacteroidota</taxon>
        <taxon>Flavobacteriia</taxon>
        <taxon>Flavobacteriales</taxon>
        <taxon>Flavobacteriaceae</taxon>
        <taxon>Flavobacterium</taxon>
    </lineage>
</organism>
<evidence type="ECO:0000313" key="4">
    <source>
        <dbReference type="Proteomes" id="UP001464555"/>
    </source>
</evidence>